<dbReference type="InterPro" id="IPR005625">
    <property type="entry name" value="PepSY-ass_TM"/>
</dbReference>
<keyword evidence="1" id="KW-0812">Transmembrane</keyword>
<evidence type="ECO:0000313" key="3">
    <source>
        <dbReference type="Proteomes" id="UP000195667"/>
    </source>
</evidence>
<dbReference type="Proteomes" id="UP000195667">
    <property type="component" value="Unassembled WGS sequence"/>
</dbReference>
<sequence length="420" mass="47610">MTDNKNNKRLANLKARRKLWLNVHLYLGLVAGLFLAVIGLTGGLLVFYQESQPLLRPDLYTTTVPTGSQARLQPLDNMLAAAEKAKPPHSEFTRLYYPYKDNSAYKFLYSVREQNPARSKGDGYLVFVDPYTLNVNGIQLWFPKDNDWARPLPSFIMQLHWCLLLGRDTGRITVGILGLLGFISVLTGLIVWWPLTGKFKQALTIKRSAGSMRRIFDLHKTIGFYVSFVLLSTFFSGVYMNLPDPVNTVAKLFTPIHRPDVFESMPPEIHSTRPINGQHTVSLSAVENIVQKNYPSGRLWMLNAPKNSFDVFVVMKRDVDKVGQFIGYQDFAIDQYSGQIIKTYTAGTGSAGDVLLDWQWPLHSGHAFGWTGRILVLLAGLACPVLYVTGVMRWLQKRRAKRYHLSKVLLNNLTKHYDAQ</sequence>
<gene>
    <name evidence="2" type="ORF">CRENPOLYSF1_30012</name>
</gene>
<dbReference type="OrthoDB" id="5294804at2"/>
<evidence type="ECO:0000313" key="2">
    <source>
        <dbReference type="EMBL" id="SJM92510.1"/>
    </source>
</evidence>
<feature type="transmembrane region" description="Helical" evidence="1">
    <location>
        <begin position="222"/>
        <end position="242"/>
    </location>
</feature>
<dbReference type="EMBL" id="FUKI01000104">
    <property type="protein sequence ID" value="SJM92510.1"/>
    <property type="molecule type" value="Genomic_DNA"/>
</dbReference>
<organism evidence="2 3">
    <name type="scientific">Crenothrix polyspora</name>
    <dbReference type="NCBI Taxonomy" id="360316"/>
    <lineage>
        <taxon>Bacteria</taxon>
        <taxon>Pseudomonadati</taxon>
        <taxon>Pseudomonadota</taxon>
        <taxon>Gammaproteobacteria</taxon>
        <taxon>Methylococcales</taxon>
        <taxon>Crenotrichaceae</taxon>
        <taxon>Crenothrix</taxon>
    </lineage>
</organism>
<feature type="transmembrane region" description="Helical" evidence="1">
    <location>
        <begin position="374"/>
        <end position="395"/>
    </location>
</feature>
<keyword evidence="3" id="KW-1185">Reference proteome</keyword>
<dbReference type="PANTHER" id="PTHR34219">
    <property type="entry name" value="IRON-REGULATED INNER MEMBRANE PROTEIN-RELATED"/>
    <property type="match status" value="1"/>
</dbReference>
<dbReference type="Pfam" id="PF03929">
    <property type="entry name" value="PepSY_TM"/>
    <property type="match status" value="1"/>
</dbReference>
<evidence type="ECO:0000256" key="1">
    <source>
        <dbReference type="SAM" id="Phobius"/>
    </source>
</evidence>
<dbReference type="RefSeq" id="WP_087143425.1">
    <property type="nucleotide sequence ID" value="NZ_FUKI01000104.1"/>
</dbReference>
<keyword evidence="1" id="KW-1133">Transmembrane helix</keyword>
<feature type="transmembrane region" description="Helical" evidence="1">
    <location>
        <begin position="172"/>
        <end position="195"/>
    </location>
</feature>
<dbReference type="AlphaFoldDB" id="A0A1R4H9F7"/>
<feature type="transmembrane region" description="Helical" evidence="1">
    <location>
        <begin position="21"/>
        <end position="48"/>
    </location>
</feature>
<keyword evidence="1" id="KW-0472">Membrane</keyword>
<name>A0A1R4H9F7_9GAMM</name>
<reference evidence="3" key="1">
    <citation type="submission" date="2017-02" db="EMBL/GenBank/DDBJ databases">
        <authorList>
            <person name="Daims H."/>
        </authorList>
    </citation>
    <scope>NUCLEOTIDE SEQUENCE [LARGE SCALE GENOMIC DNA]</scope>
</reference>
<accession>A0A1R4H9F7</accession>
<proteinExistence type="predicted"/>
<protein>
    <submittedName>
        <fullName evidence="2">PepSY-associated TM helix domain protein</fullName>
    </submittedName>
</protein>